<dbReference type="Pfam" id="PF13560">
    <property type="entry name" value="HTH_31"/>
    <property type="match status" value="1"/>
</dbReference>
<keyword evidence="3" id="KW-1185">Reference proteome</keyword>
<reference evidence="2 3" key="1">
    <citation type="submission" date="2016-06" db="EMBL/GenBank/DDBJ databases">
        <authorList>
            <person name="Kjaerup R.B."/>
            <person name="Dalgaard T.S."/>
            <person name="Juul-Madsen H.R."/>
        </authorList>
    </citation>
    <scope>NUCLEOTIDE SEQUENCE [LARGE SCALE GENOMIC DNA]</scope>
    <source>
        <strain evidence="2 3">DSM 43818</strain>
    </source>
</reference>
<protein>
    <submittedName>
        <fullName evidence="2">Helix-turn-helix domain-containing protein</fullName>
    </submittedName>
</protein>
<proteinExistence type="predicted"/>
<gene>
    <name evidence="2" type="ORF">GA0070616_1353</name>
</gene>
<dbReference type="SUPFAM" id="SSF47413">
    <property type="entry name" value="lambda repressor-like DNA-binding domains"/>
    <property type="match status" value="1"/>
</dbReference>
<feature type="domain" description="HTH cro/C1-type" evidence="1">
    <location>
        <begin position="71"/>
        <end position="124"/>
    </location>
</feature>
<dbReference type="AlphaFoldDB" id="A0A1C6RL19"/>
<dbReference type="EMBL" id="FMHT01000003">
    <property type="protein sequence ID" value="SCL17763.1"/>
    <property type="molecule type" value="Genomic_DNA"/>
</dbReference>
<accession>A0A1C6RL19</accession>
<dbReference type="STRING" id="145857.GA0070616_1353"/>
<evidence type="ECO:0000313" key="2">
    <source>
        <dbReference type="EMBL" id="SCL17763.1"/>
    </source>
</evidence>
<evidence type="ECO:0000259" key="1">
    <source>
        <dbReference type="PROSITE" id="PS50943"/>
    </source>
</evidence>
<dbReference type="Proteomes" id="UP000199699">
    <property type="component" value="Unassembled WGS sequence"/>
</dbReference>
<dbReference type="InterPro" id="IPR001387">
    <property type="entry name" value="Cro/C1-type_HTH"/>
</dbReference>
<dbReference type="Gene3D" id="1.10.260.40">
    <property type="entry name" value="lambda repressor-like DNA-binding domains"/>
    <property type="match status" value="1"/>
</dbReference>
<evidence type="ECO:0000313" key="3">
    <source>
        <dbReference type="Proteomes" id="UP000199699"/>
    </source>
</evidence>
<dbReference type="InterPro" id="IPR010982">
    <property type="entry name" value="Lambda_DNA-bd_dom_sf"/>
</dbReference>
<dbReference type="GO" id="GO:0003677">
    <property type="term" value="F:DNA binding"/>
    <property type="evidence" value="ECO:0007669"/>
    <property type="project" value="InterPro"/>
</dbReference>
<name>A0A1C6RL19_9ACTN</name>
<organism evidence="2 3">
    <name type="scientific">Micromonospora nigra</name>
    <dbReference type="NCBI Taxonomy" id="145857"/>
    <lineage>
        <taxon>Bacteria</taxon>
        <taxon>Bacillati</taxon>
        <taxon>Actinomycetota</taxon>
        <taxon>Actinomycetes</taxon>
        <taxon>Micromonosporales</taxon>
        <taxon>Micromonosporaceae</taxon>
        <taxon>Micromonospora</taxon>
    </lineage>
</organism>
<sequence>MRVRQASMTARRHFAAVSISCAQPVVFRAYGGLWRAAGVEAGGIAAQSSTWEHQMPPRAHTIVDPRFPAELRRHRQARGLSLRDLARLGHVGKSCIHDLESGTTRPSRQIADHLDRILNADGALTALVVDAPAVTTGDDQQRLAYVHAEPTRLDAATVRILADVLAAQRRLDDVLPAPTTLPSMVAQWHTVQQLAAHAGGPHAAALHEVAAEWTQFVGWLHASARNDGEAVRVLTEAATQADAVDNGPMAAQVENFRGYLERQRGNPRGIVRHFLAAYQTPGATALQRVGDAVQAAHGYALLGDRAAAVRLLGEASDLTDAAEAERAPVLAYWLTPTFSRMGLGLAYLALGDRAAGVDNLRAGLGSLPEDQQDATWTHEYREALAAAG</sequence>
<dbReference type="CDD" id="cd00093">
    <property type="entry name" value="HTH_XRE"/>
    <property type="match status" value="1"/>
</dbReference>
<dbReference type="PROSITE" id="PS50943">
    <property type="entry name" value="HTH_CROC1"/>
    <property type="match status" value="1"/>
</dbReference>
<dbReference type="SMART" id="SM00530">
    <property type="entry name" value="HTH_XRE"/>
    <property type="match status" value="1"/>
</dbReference>